<sequence>MVLFLKGKFRSLENFEVPLARDKYRAVDHKYEMRFTSWTTVNKIDPAPAGFPLHAYKIRTFQSIMENVTDKTFLVDVLVITTGVSELLSADVKGRITSRRILRLTDTRHTSIVYVGANAEKMDAHALVRLSEREPVIVLIMGCTFRMQDGMFGPYRYCLRLARYMNRSLVFRVSRIWVARQLIDHLKLSISTEGFEREGEMVKTWMRVQVPPADQGLPAMIEEIVSDLVPTREAADESLGKKRI</sequence>
<dbReference type="Gramene" id="KQJ88545">
    <property type="protein sequence ID" value="KQJ88545"/>
    <property type="gene ID" value="BRADI_4g19440v3"/>
</dbReference>
<dbReference type="InParanoid" id="I1ILT4"/>
<dbReference type="Gene3D" id="2.40.50.140">
    <property type="entry name" value="Nucleic acid-binding proteins"/>
    <property type="match status" value="1"/>
</dbReference>
<dbReference type="InterPro" id="IPR012340">
    <property type="entry name" value="NA-bd_OB-fold"/>
</dbReference>
<name>I1ILT4_BRADI</name>
<dbReference type="PANTHER" id="PTHR47165">
    <property type="entry name" value="OS03G0429900 PROTEIN"/>
    <property type="match status" value="1"/>
</dbReference>
<gene>
    <name evidence="1" type="ORF">BRADI_4g19440v3</name>
</gene>
<dbReference type="Proteomes" id="UP000008810">
    <property type="component" value="Chromosome 4"/>
</dbReference>
<proteinExistence type="predicted"/>
<accession>I1ILT4</accession>
<dbReference type="EnsemblPlants" id="KQJ88545">
    <property type="protein sequence ID" value="KQJ88545"/>
    <property type="gene ID" value="BRADI_4g19440v3"/>
</dbReference>
<reference evidence="2" key="3">
    <citation type="submission" date="2018-08" db="UniProtKB">
        <authorList>
            <consortium name="EnsemblPlants"/>
        </authorList>
    </citation>
    <scope>IDENTIFICATION</scope>
    <source>
        <strain evidence="2">cv. Bd21</strain>
    </source>
</reference>
<dbReference type="AlphaFoldDB" id="I1ILT4"/>
<reference evidence="1 2" key="1">
    <citation type="journal article" date="2010" name="Nature">
        <title>Genome sequencing and analysis of the model grass Brachypodium distachyon.</title>
        <authorList>
            <consortium name="International Brachypodium Initiative"/>
        </authorList>
    </citation>
    <scope>NUCLEOTIDE SEQUENCE [LARGE SCALE GENOMIC DNA]</scope>
    <source>
        <strain evidence="1 2">Bd21</strain>
    </source>
</reference>
<keyword evidence="3" id="KW-1185">Reference proteome</keyword>
<organism evidence="2">
    <name type="scientific">Brachypodium distachyon</name>
    <name type="common">Purple false brome</name>
    <name type="synonym">Trachynia distachya</name>
    <dbReference type="NCBI Taxonomy" id="15368"/>
    <lineage>
        <taxon>Eukaryota</taxon>
        <taxon>Viridiplantae</taxon>
        <taxon>Streptophyta</taxon>
        <taxon>Embryophyta</taxon>
        <taxon>Tracheophyta</taxon>
        <taxon>Spermatophyta</taxon>
        <taxon>Magnoliopsida</taxon>
        <taxon>Liliopsida</taxon>
        <taxon>Poales</taxon>
        <taxon>Poaceae</taxon>
        <taxon>BOP clade</taxon>
        <taxon>Pooideae</taxon>
        <taxon>Stipodae</taxon>
        <taxon>Brachypodieae</taxon>
        <taxon>Brachypodium</taxon>
    </lineage>
</organism>
<dbReference type="HOGENOM" id="CLU_1139384_0_0_1"/>
<dbReference type="EMBL" id="CM000883">
    <property type="protein sequence ID" value="KQJ88545.1"/>
    <property type="molecule type" value="Genomic_DNA"/>
</dbReference>
<evidence type="ECO:0000313" key="3">
    <source>
        <dbReference type="Proteomes" id="UP000008810"/>
    </source>
</evidence>
<dbReference type="OrthoDB" id="696691at2759"/>
<evidence type="ECO:0000313" key="2">
    <source>
        <dbReference type="EnsemblPlants" id="KQJ88545"/>
    </source>
</evidence>
<evidence type="ECO:0000313" key="1">
    <source>
        <dbReference type="EMBL" id="KQJ88545.1"/>
    </source>
</evidence>
<dbReference type="PANTHER" id="PTHR47165:SF4">
    <property type="entry name" value="OS03G0429900 PROTEIN"/>
    <property type="match status" value="1"/>
</dbReference>
<reference evidence="1" key="2">
    <citation type="submission" date="2017-06" db="EMBL/GenBank/DDBJ databases">
        <title>WGS assembly of Brachypodium distachyon.</title>
        <authorList>
            <consortium name="The International Brachypodium Initiative"/>
            <person name="Lucas S."/>
            <person name="Harmon-Smith M."/>
            <person name="Lail K."/>
            <person name="Tice H."/>
            <person name="Grimwood J."/>
            <person name="Bruce D."/>
            <person name="Barry K."/>
            <person name="Shu S."/>
            <person name="Lindquist E."/>
            <person name="Wang M."/>
            <person name="Pitluck S."/>
            <person name="Vogel J.P."/>
            <person name="Garvin D.F."/>
            <person name="Mockler T.C."/>
            <person name="Schmutz J."/>
            <person name="Rokhsar D."/>
            <person name="Bevan M.W."/>
        </authorList>
    </citation>
    <scope>NUCLEOTIDE SEQUENCE</scope>
    <source>
        <strain evidence="1">Bd21</strain>
    </source>
</reference>
<protein>
    <submittedName>
        <fullName evidence="1 2">Uncharacterized protein</fullName>
    </submittedName>
</protein>